<protein>
    <recommendedName>
        <fullName evidence="4">Glycosyl hydrolase family 32 N-terminal domain-containing protein</fullName>
    </recommendedName>
</protein>
<keyword evidence="3" id="KW-1185">Reference proteome</keyword>
<dbReference type="SUPFAM" id="SSF75005">
    <property type="entry name" value="Arabinanase/levansucrase/invertase"/>
    <property type="match status" value="1"/>
</dbReference>
<evidence type="ECO:0008006" key="4">
    <source>
        <dbReference type="Google" id="ProtNLM"/>
    </source>
</evidence>
<accession>A0ABZ1CIN8</accession>
<sequence length="535" mass="59304">MMRAHGTLAFALTLAAGFAPALEAAEPTDIGGRRELFVDDTLIAQMEGEASLRLHQPQPRGIAIVHDAPWEGSGSGYHSVFQDGELYRMYYKSWQINPLGEAHRDAPRNPLFTAYAESDDGIHWRKPALGLHEFKGSTANSIVMVSGPQDGVNVNAGHVAVFKDENPAAPPEARYKAFFLTKEPHGLLAYQSPDGLDWSPMSAEPVLTDGAFDSQNLAFWDPEHEVYRAYWRYFDEESAEHRYSGVRGIRTATSTDFIHWENQQNLAYDDTARMQLYTNQIKPYYRAPHILIGFPARYIDRGYKQPEGQDAAEVDNATLIENWTPALRDLPEAEHRVMRAMASQRYGSAITDSLLIAGRDGVSFKRWDEAFLRPGIERPGTWHYGQQYLAWHVVETASAVAGAPNELSLYAVESYWTDNSSELRRYTLRLDGFVSLHAPLAGGSLTTKPITFAGASLSLNYATSAAGAVRVEIQDADGKPLPGYALADCEPLFGDTVDRAVRWNGSSDVSALAGQSVRLVFALSDADLYAYQFQP</sequence>
<evidence type="ECO:0000313" key="3">
    <source>
        <dbReference type="Proteomes" id="UP000738431"/>
    </source>
</evidence>
<name>A0ABZ1CIN8_9BACT</name>
<feature type="chain" id="PRO_5046016857" description="Glycosyl hydrolase family 32 N-terminal domain-containing protein" evidence="1">
    <location>
        <begin position="25"/>
        <end position="535"/>
    </location>
</feature>
<dbReference type="Proteomes" id="UP000738431">
    <property type="component" value="Chromosome"/>
</dbReference>
<dbReference type="Gene3D" id="2.115.10.20">
    <property type="entry name" value="Glycosyl hydrolase domain, family 43"/>
    <property type="match status" value="1"/>
</dbReference>
<evidence type="ECO:0000313" key="2">
    <source>
        <dbReference type="EMBL" id="WRQ90105.1"/>
    </source>
</evidence>
<reference evidence="2 3" key="2">
    <citation type="submission" date="2023-12" db="EMBL/GenBank/DDBJ databases">
        <title>Description of an unclassified Opitutus bacterium of Verrucomicrobiota.</title>
        <authorList>
            <person name="Zhang D.-F."/>
        </authorList>
    </citation>
    <scope>NUCLEOTIDE SEQUENCE [LARGE SCALE GENOMIC DNA]</scope>
    <source>
        <strain evidence="2 3">WL0086</strain>
    </source>
</reference>
<reference evidence="2 3" key="1">
    <citation type="submission" date="2021-08" db="EMBL/GenBank/DDBJ databases">
        <authorList>
            <person name="Zhang D."/>
            <person name="Zhang A."/>
            <person name="Wang L."/>
        </authorList>
    </citation>
    <scope>NUCLEOTIDE SEQUENCE [LARGE SCALE GENOMIC DNA]</scope>
    <source>
        <strain evidence="2 3">WL0086</strain>
    </source>
</reference>
<gene>
    <name evidence="2" type="ORF">K1X11_011855</name>
</gene>
<keyword evidence="1" id="KW-0732">Signal</keyword>
<dbReference type="RefSeq" id="WP_221031972.1">
    <property type="nucleotide sequence ID" value="NZ_CP139781.1"/>
</dbReference>
<dbReference type="InterPro" id="IPR023296">
    <property type="entry name" value="Glyco_hydro_beta-prop_sf"/>
</dbReference>
<organism evidence="2 3">
    <name type="scientific">Actomonas aquatica</name>
    <dbReference type="NCBI Taxonomy" id="2866162"/>
    <lineage>
        <taxon>Bacteria</taxon>
        <taxon>Pseudomonadati</taxon>
        <taxon>Verrucomicrobiota</taxon>
        <taxon>Opitutia</taxon>
        <taxon>Opitutales</taxon>
        <taxon>Opitutaceae</taxon>
        <taxon>Actomonas</taxon>
    </lineage>
</organism>
<evidence type="ECO:0000256" key="1">
    <source>
        <dbReference type="SAM" id="SignalP"/>
    </source>
</evidence>
<proteinExistence type="predicted"/>
<dbReference type="EMBL" id="CP139781">
    <property type="protein sequence ID" value="WRQ90105.1"/>
    <property type="molecule type" value="Genomic_DNA"/>
</dbReference>
<feature type="signal peptide" evidence="1">
    <location>
        <begin position="1"/>
        <end position="24"/>
    </location>
</feature>